<name>A0A9W9Y762_9CNID</name>
<reference evidence="1" key="1">
    <citation type="submission" date="2023-01" db="EMBL/GenBank/DDBJ databases">
        <title>Genome assembly of the deep-sea coral Lophelia pertusa.</title>
        <authorList>
            <person name="Herrera S."/>
            <person name="Cordes E."/>
        </authorList>
    </citation>
    <scope>NUCLEOTIDE SEQUENCE</scope>
    <source>
        <strain evidence="1">USNM1676648</strain>
        <tissue evidence="1">Polyp</tissue>
    </source>
</reference>
<dbReference type="Proteomes" id="UP001163046">
    <property type="component" value="Unassembled WGS sequence"/>
</dbReference>
<evidence type="ECO:0000313" key="1">
    <source>
        <dbReference type="EMBL" id="KAJ7318650.1"/>
    </source>
</evidence>
<accession>A0A9W9Y762</accession>
<sequence>EMKQVVAARRQAKDMIDELDSQGNAEDNHLSKLVKRVKKCTQNLLEEVDEDFRLSVNLRK</sequence>
<feature type="non-terminal residue" evidence="1">
    <location>
        <position position="1"/>
    </location>
</feature>
<proteinExistence type="predicted"/>
<dbReference type="EMBL" id="MU827850">
    <property type="protein sequence ID" value="KAJ7318650.1"/>
    <property type="molecule type" value="Genomic_DNA"/>
</dbReference>
<keyword evidence="2" id="KW-1185">Reference proteome</keyword>
<evidence type="ECO:0000313" key="2">
    <source>
        <dbReference type="Proteomes" id="UP001163046"/>
    </source>
</evidence>
<protein>
    <submittedName>
        <fullName evidence="1">Uncharacterized protein</fullName>
    </submittedName>
</protein>
<comment type="caution">
    <text evidence="1">The sequence shown here is derived from an EMBL/GenBank/DDBJ whole genome shotgun (WGS) entry which is preliminary data.</text>
</comment>
<gene>
    <name evidence="1" type="ORF">OS493_037591</name>
</gene>
<organism evidence="1 2">
    <name type="scientific">Desmophyllum pertusum</name>
    <dbReference type="NCBI Taxonomy" id="174260"/>
    <lineage>
        <taxon>Eukaryota</taxon>
        <taxon>Metazoa</taxon>
        <taxon>Cnidaria</taxon>
        <taxon>Anthozoa</taxon>
        <taxon>Hexacorallia</taxon>
        <taxon>Scleractinia</taxon>
        <taxon>Caryophylliina</taxon>
        <taxon>Caryophylliidae</taxon>
        <taxon>Desmophyllum</taxon>
    </lineage>
</organism>
<dbReference type="AlphaFoldDB" id="A0A9W9Y762"/>